<organism evidence="3 5">
    <name type="scientific">Azotobacter beijerinckii</name>
    <dbReference type="NCBI Taxonomy" id="170623"/>
    <lineage>
        <taxon>Bacteria</taxon>
        <taxon>Pseudomonadati</taxon>
        <taxon>Pseudomonadota</taxon>
        <taxon>Gammaproteobacteria</taxon>
        <taxon>Pseudomonadales</taxon>
        <taxon>Pseudomonadaceae</taxon>
        <taxon>Azotobacter</taxon>
    </lineage>
</organism>
<dbReference type="Proteomes" id="UP000199579">
    <property type="component" value="Unassembled WGS sequence"/>
</dbReference>
<accession>A0A1I3ZG52</accession>
<gene>
    <name evidence="2" type="ORF">SAMN04244571_01566</name>
    <name evidence="3" type="ORF">SAMN04244574_00588</name>
</gene>
<reference evidence="3 5" key="2">
    <citation type="submission" date="2016-10" db="EMBL/GenBank/DDBJ databases">
        <authorList>
            <person name="de Groot N.N."/>
        </authorList>
    </citation>
    <scope>NUCLEOTIDE SEQUENCE [LARGE SCALE GENOMIC DNA]</scope>
    <source>
        <strain evidence="3 5">DSM 381</strain>
    </source>
</reference>
<dbReference type="EMBL" id="FOSX01000005">
    <property type="protein sequence ID" value="SFK42972.1"/>
    <property type="molecule type" value="Genomic_DNA"/>
</dbReference>
<evidence type="ECO:0000256" key="1">
    <source>
        <dbReference type="SAM" id="MobiDB-lite"/>
    </source>
</evidence>
<name>A0A1I3ZG52_9GAMM</name>
<evidence type="ECO:0000313" key="2">
    <source>
        <dbReference type="EMBL" id="SFB14522.1"/>
    </source>
</evidence>
<sequence>MEVERLSLSSFSWSRSHTDSTGMPDSAGDFQQGSLVEADVQPGIADAQLIGGIGGYLQVTKMEVEQAEEAYEVRLMYGMCSRNANCSSAIPVLARV</sequence>
<dbReference type="EMBL" id="FOKJ01000020">
    <property type="protein sequence ID" value="SFB14522.1"/>
    <property type="molecule type" value="Genomic_DNA"/>
</dbReference>
<dbReference type="Proteomes" id="UP000198861">
    <property type="component" value="Unassembled WGS sequence"/>
</dbReference>
<proteinExistence type="predicted"/>
<keyword evidence="4" id="KW-1185">Reference proteome</keyword>
<reference evidence="2 4" key="1">
    <citation type="submission" date="2016-10" db="EMBL/GenBank/DDBJ databases">
        <authorList>
            <person name="Varghese N."/>
            <person name="Submissions S."/>
        </authorList>
    </citation>
    <scope>NUCLEOTIDE SEQUENCE [LARGE SCALE GENOMIC DNA]</scope>
    <source>
        <strain evidence="2 4">DSM 282</strain>
    </source>
</reference>
<feature type="compositionally biased region" description="Low complexity" evidence="1">
    <location>
        <begin position="1"/>
        <end position="15"/>
    </location>
</feature>
<evidence type="ECO:0000313" key="5">
    <source>
        <dbReference type="Proteomes" id="UP000199579"/>
    </source>
</evidence>
<feature type="compositionally biased region" description="Polar residues" evidence="1">
    <location>
        <begin position="19"/>
        <end position="30"/>
    </location>
</feature>
<feature type="region of interest" description="Disordered" evidence="1">
    <location>
        <begin position="1"/>
        <end position="30"/>
    </location>
</feature>
<evidence type="ECO:0000313" key="4">
    <source>
        <dbReference type="Proteomes" id="UP000198861"/>
    </source>
</evidence>
<evidence type="ECO:0000313" key="3">
    <source>
        <dbReference type="EMBL" id="SFK42972.1"/>
    </source>
</evidence>
<protein>
    <submittedName>
        <fullName evidence="3">Uncharacterized protein</fullName>
    </submittedName>
</protein>
<dbReference type="AlphaFoldDB" id="A0A1I3ZG52"/>
<dbReference type="RefSeq" id="WP_139231730.1">
    <property type="nucleotide sequence ID" value="NZ_FOKJ01000020.1"/>
</dbReference>